<dbReference type="GO" id="GO:0016887">
    <property type="term" value="F:ATP hydrolysis activity"/>
    <property type="evidence" value="ECO:0007669"/>
    <property type="project" value="InterPro"/>
</dbReference>
<evidence type="ECO:0000256" key="3">
    <source>
        <dbReference type="ARBA" id="ARBA00022692"/>
    </source>
</evidence>
<protein>
    <submittedName>
        <fullName evidence="12">Thiol reductant ABC exporter subunit CydD</fullName>
    </submittedName>
</protein>
<dbReference type="PANTHER" id="PTHR24221">
    <property type="entry name" value="ATP-BINDING CASSETTE SUB-FAMILY B"/>
    <property type="match status" value="1"/>
</dbReference>
<evidence type="ECO:0000256" key="8">
    <source>
        <dbReference type="SAM" id="MobiDB-lite"/>
    </source>
</evidence>
<evidence type="ECO:0000256" key="7">
    <source>
        <dbReference type="ARBA" id="ARBA00023136"/>
    </source>
</evidence>
<dbReference type="Gene3D" id="3.40.50.300">
    <property type="entry name" value="P-loop containing nucleotide triphosphate hydrolases"/>
    <property type="match status" value="1"/>
</dbReference>
<evidence type="ECO:0000256" key="9">
    <source>
        <dbReference type="SAM" id="Phobius"/>
    </source>
</evidence>
<dbReference type="EMBL" id="RDQL01000001">
    <property type="protein sequence ID" value="RMX02681.1"/>
    <property type="molecule type" value="Genomic_DNA"/>
</dbReference>
<dbReference type="InterPro" id="IPR027417">
    <property type="entry name" value="P-loop_NTPase"/>
</dbReference>
<dbReference type="Pfam" id="PF00005">
    <property type="entry name" value="ABC_tran"/>
    <property type="match status" value="1"/>
</dbReference>
<dbReference type="PANTHER" id="PTHR24221:SF261">
    <property type="entry name" value="GLUTATHIONE_L-CYSTEINE TRANSPORT SYSTEM ATP-BINDING_PERMEASE PROTEIN CYDD"/>
    <property type="match status" value="1"/>
</dbReference>
<keyword evidence="2" id="KW-1003">Cell membrane</keyword>
<gene>
    <name evidence="12" type="primary">cydD</name>
    <name evidence="12" type="ORF">EBQ25_00110</name>
</gene>
<evidence type="ECO:0000256" key="4">
    <source>
        <dbReference type="ARBA" id="ARBA00022741"/>
    </source>
</evidence>
<keyword evidence="4" id="KW-0547">Nucleotide-binding</keyword>
<dbReference type="InterPro" id="IPR003593">
    <property type="entry name" value="AAA+_ATPase"/>
</dbReference>
<dbReference type="GO" id="GO:0042883">
    <property type="term" value="P:cysteine transport"/>
    <property type="evidence" value="ECO:0007669"/>
    <property type="project" value="InterPro"/>
</dbReference>
<evidence type="ECO:0000256" key="6">
    <source>
        <dbReference type="ARBA" id="ARBA00022989"/>
    </source>
</evidence>
<keyword evidence="7 9" id="KW-0472">Membrane</keyword>
<dbReference type="InterPro" id="IPR039421">
    <property type="entry name" value="Type_1_exporter"/>
</dbReference>
<dbReference type="InterPro" id="IPR036640">
    <property type="entry name" value="ABC1_TM_sf"/>
</dbReference>
<keyword evidence="5" id="KW-0067">ATP-binding</keyword>
<keyword evidence="13" id="KW-1185">Reference proteome</keyword>
<dbReference type="InterPro" id="IPR011527">
    <property type="entry name" value="ABC1_TM_dom"/>
</dbReference>
<proteinExistence type="predicted"/>
<dbReference type="Proteomes" id="UP000267035">
    <property type="component" value="Unassembled WGS sequence"/>
</dbReference>
<dbReference type="SUPFAM" id="SSF52540">
    <property type="entry name" value="P-loop containing nucleoside triphosphate hydrolases"/>
    <property type="match status" value="1"/>
</dbReference>
<evidence type="ECO:0000259" key="11">
    <source>
        <dbReference type="PROSITE" id="PS50929"/>
    </source>
</evidence>
<feature type="transmembrane region" description="Helical" evidence="9">
    <location>
        <begin position="332"/>
        <end position="354"/>
    </location>
</feature>
<feature type="transmembrane region" description="Helical" evidence="9">
    <location>
        <begin position="104"/>
        <end position="124"/>
    </location>
</feature>
<comment type="subcellular location">
    <subcellularLocation>
        <location evidence="1">Cell membrane</location>
        <topology evidence="1">Multi-pass membrane protein</topology>
    </subcellularLocation>
</comment>
<feature type="transmembrane region" description="Helical" evidence="9">
    <location>
        <begin position="232"/>
        <end position="248"/>
    </location>
</feature>
<dbReference type="CDD" id="cd18584">
    <property type="entry name" value="ABC_6TM_AarD_CydD"/>
    <property type="match status" value="1"/>
</dbReference>
<feature type="transmembrane region" description="Helical" evidence="9">
    <location>
        <begin position="149"/>
        <end position="166"/>
    </location>
</feature>
<feature type="domain" description="ABC transmembrane type-1" evidence="11">
    <location>
        <begin position="101"/>
        <end position="403"/>
    </location>
</feature>
<accession>A0A3M6QIY9</accession>
<dbReference type="Gene3D" id="1.20.1560.10">
    <property type="entry name" value="ABC transporter type 1, transmembrane domain"/>
    <property type="match status" value="1"/>
</dbReference>
<keyword evidence="3 9" id="KW-0812">Transmembrane</keyword>
<dbReference type="GO" id="GO:0005524">
    <property type="term" value="F:ATP binding"/>
    <property type="evidence" value="ECO:0007669"/>
    <property type="project" value="UniProtKB-KW"/>
</dbReference>
<dbReference type="GO" id="GO:0005886">
    <property type="term" value="C:plasma membrane"/>
    <property type="evidence" value="ECO:0007669"/>
    <property type="project" value="UniProtKB-SubCell"/>
</dbReference>
<evidence type="ECO:0000313" key="13">
    <source>
        <dbReference type="Proteomes" id="UP000267035"/>
    </source>
</evidence>
<dbReference type="CDD" id="cd03228">
    <property type="entry name" value="ABCC_MRP_Like"/>
    <property type="match status" value="1"/>
</dbReference>
<evidence type="ECO:0000256" key="2">
    <source>
        <dbReference type="ARBA" id="ARBA00022475"/>
    </source>
</evidence>
<name>A0A3M6QIY9_9BURK</name>
<dbReference type="InterPro" id="IPR014216">
    <property type="entry name" value="ABC_transptr_CydD"/>
</dbReference>
<evidence type="ECO:0000256" key="5">
    <source>
        <dbReference type="ARBA" id="ARBA00022840"/>
    </source>
</evidence>
<evidence type="ECO:0000259" key="10">
    <source>
        <dbReference type="PROSITE" id="PS50893"/>
    </source>
</evidence>
<evidence type="ECO:0000313" key="12">
    <source>
        <dbReference type="EMBL" id="RMX02681.1"/>
    </source>
</evidence>
<organism evidence="12 13">
    <name type="scientific">Allofranklinella schreckenbergeri</name>
    <dbReference type="NCBI Taxonomy" id="1076744"/>
    <lineage>
        <taxon>Bacteria</taxon>
        <taxon>Pseudomonadati</taxon>
        <taxon>Pseudomonadota</taxon>
        <taxon>Betaproteobacteria</taxon>
        <taxon>Burkholderiales</taxon>
        <taxon>Comamonadaceae</taxon>
        <taxon>Allofranklinella</taxon>
    </lineage>
</organism>
<feature type="region of interest" description="Disordered" evidence="8">
    <location>
        <begin position="697"/>
        <end position="719"/>
    </location>
</feature>
<feature type="transmembrane region" description="Helical" evidence="9">
    <location>
        <begin position="254"/>
        <end position="272"/>
    </location>
</feature>
<dbReference type="PROSITE" id="PS50893">
    <property type="entry name" value="ABC_TRANSPORTER_2"/>
    <property type="match status" value="1"/>
</dbReference>
<reference evidence="12 13" key="1">
    <citation type="submission" date="2018-10" db="EMBL/GenBank/DDBJ databases">
        <title>Comamonadaceae CDC group NO-1 genome sequencing and assembly.</title>
        <authorList>
            <person name="Bernier A.-M."/>
            <person name="Bernard K."/>
        </authorList>
    </citation>
    <scope>NUCLEOTIDE SEQUENCE [LARGE SCALE GENOMIC DNA]</scope>
    <source>
        <strain evidence="12 13">NML161473</strain>
    </source>
</reference>
<dbReference type="AlphaFoldDB" id="A0A3M6QIY9"/>
<dbReference type="GO" id="GO:0034040">
    <property type="term" value="F:ATPase-coupled lipid transmembrane transporter activity"/>
    <property type="evidence" value="ECO:0007669"/>
    <property type="project" value="TreeGrafter"/>
</dbReference>
<dbReference type="NCBIfam" id="TIGR02857">
    <property type="entry name" value="CydD"/>
    <property type="match status" value="1"/>
</dbReference>
<keyword evidence="6 9" id="KW-1133">Transmembrane helix</keyword>
<dbReference type="PROSITE" id="PS50929">
    <property type="entry name" value="ABC_TM1F"/>
    <property type="match status" value="1"/>
</dbReference>
<dbReference type="Pfam" id="PF00664">
    <property type="entry name" value="ABC_membrane"/>
    <property type="match status" value="1"/>
</dbReference>
<dbReference type="InterPro" id="IPR003439">
    <property type="entry name" value="ABC_transporter-like_ATP-bd"/>
</dbReference>
<dbReference type="SUPFAM" id="SSF90123">
    <property type="entry name" value="ABC transporter transmembrane region"/>
    <property type="match status" value="1"/>
</dbReference>
<feature type="domain" description="ABC transporter" evidence="10">
    <location>
        <begin position="482"/>
        <end position="716"/>
    </location>
</feature>
<dbReference type="SMART" id="SM00382">
    <property type="entry name" value="AAA"/>
    <property type="match status" value="1"/>
</dbReference>
<dbReference type="GO" id="GO:0140359">
    <property type="term" value="F:ABC-type transporter activity"/>
    <property type="evidence" value="ECO:0007669"/>
    <property type="project" value="InterPro"/>
</dbReference>
<comment type="caution">
    <text evidence="12">The sequence shown here is derived from an EMBL/GenBank/DDBJ whole genome shotgun (WGS) entry which is preliminary data.</text>
</comment>
<evidence type="ECO:0000256" key="1">
    <source>
        <dbReference type="ARBA" id="ARBA00004651"/>
    </source>
</evidence>
<sequence length="719" mass="76255">MKIIVFRHVGIHLIFLLNWKIKAVGRVAALAGAARGWWGGFCLYSVKIALNSSGKQGRGGGFKPQSETFDSQWHEAVRTNLSPINRPAGRASTWRYTLQGVASLLWVVQAWWLAGALTALLAYAQGAAQDVASGEQARAALVAAPWAELWYAAGVVVLAGVLRAALEYAGARATYGWARAQLTALRQAFAARLRATSPLDARRPSSGQLASAWVEQAEAVVPWLARYRAAQWRVMVVAPVVLVCVAMHTWVAALLLALAAPLIPLFMALVGWRAQAISERQMLVLGHLHGHLLERLRGLPTLRALHAVDSAAARLTQLGETVARQTMRVLRVAMLSSAVLELFSALGVALVAVYVGFHLLGQLPFGAWGERMSLHQGLFVLMLAPSFFEPLRELSAVWHDRANGLAAQRTLAHLLQGLTPLVQADEADDADQATGAGDMPPAQGLEADEAQALEGPAPSVALCGVMPTMQTQVEPSTQAAPVQEPAAMSAVNAAQATRQPWHIDIPAGAHVALTGPSGSGKSTLLALVAGLVQPQQGQVRIGGVPLHSGTVARLRRAIGWLGQPPHFLAGSLERNLYLGRDIPASPVQARAALRDAGLAALVDRMAEVRLGEGGSGISGGEALRLALARLAVAESTRLLLLDEPTAHLDAATAAQVRASVARLAQGKTLLVATHDPELATSLPYELNLDAQGQAQWLRRPAQPEALPAEMPQGGQEAQP</sequence>